<comment type="caution">
    <text evidence="1">The sequence shown here is derived from an EMBL/GenBank/DDBJ whole genome shotgun (WGS) entry which is preliminary data.</text>
</comment>
<sequence>MLSTIYHKKKKQSIWAIYAFCRQVDDSIDLEKDANKLKILRKVIVTLFENGDKSSEIEHTRLNYALRDTLQKFSFQEAPFLTLIDTVKQDLAFQQPETETELMNYCYGAAGTVGEMLLPILARENLELARQSAISLGQAMQLTNILRDVGEDFFEGRIYFSKEKMREFDVDLYKVLQGDNKENYIQLWEYYAEQANHLYQKALQGINLFDSDSQFVIQLAARIYGGILDEVRENNYTLKKRVKVSFLKKKQIFKEIQANKVYSK</sequence>
<dbReference type="RefSeq" id="WP_241433590.1">
    <property type="nucleotide sequence ID" value="NZ_AODF01000019.1"/>
</dbReference>
<organism evidence="1 2">
    <name type="scientific">Listeria floridensis FSL S10-1187</name>
    <dbReference type="NCBI Taxonomy" id="1265817"/>
    <lineage>
        <taxon>Bacteria</taxon>
        <taxon>Bacillati</taxon>
        <taxon>Bacillota</taxon>
        <taxon>Bacilli</taxon>
        <taxon>Bacillales</taxon>
        <taxon>Listeriaceae</taxon>
        <taxon>Listeria</taxon>
    </lineage>
</organism>
<dbReference type="SFLD" id="SFLDG01018">
    <property type="entry name" value="Squalene/Phytoene_Synthase_Lik"/>
    <property type="match status" value="1"/>
</dbReference>
<evidence type="ECO:0000313" key="1">
    <source>
        <dbReference type="EMBL" id="EUJ31261.1"/>
    </source>
</evidence>
<dbReference type="Gene3D" id="1.10.600.10">
    <property type="entry name" value="Farnesyl Diphosphate Synthase"/>
    <property type="match status" value="1"/>
</dbReference>
<keyword evidence="2" id="KW-1185">Reference proteome</keyword>
<dbReference type="InterPro" id="IPR033904">
    <property type="entry name" value="Trans_IPPS_HH"/>
</dbReference>
<dbReference type="CDD" id="cd00683">
    <property type="entry name" value="Trans_IPPS_HH"/>
    <property type="match status" value="1"/>
</dbReference>
<dbReference type="SFLD" id="SFLDS00005">
    <property type="entry name" value="Isoprenoid_Synthase_Type_I"/>
    <property type="match status" value="1"/>
</dbReference>
<dbReference type="EMBL" id="AODF01000019">
    <property type="protein sequence ID" value="EUJ31261.1"/>
    <property type="molecule type" value="Genomic_DNA"/>
</dbReference>
<accession>A0ABN0REF5</accession>
<dbReference type="SUPFAM" id="SSF48576">
    <property type="entry name" value="Terpenoid synthases"/>
    <property type="match status" value="1"/>
</dbReference>
<dbReference type="InterPro" id="IPR044843">
    <property type="entry name" value="Trans_IPPS_bact-type"/>
</dbReference>
<reference evidence="1 2" key="1">
    <citation type="journal article" date="2014" name="Int. J. Syst. Evol. Microbiol.">
        <title>Listeria floridensis sp. nov., Listeria aquatica sp. nov., Listeria cornellensis sp. nov., Listeria riparia sp. nov. and Listeria grandensis sp. nov., from agricultural and natural environments.</title>
        <authorList>
            <person name="den Bakker H.C."/>
            <person name="Warchocki S."/>
            <person name="Wright E.M."/>
            <person name="Allred A.F."/>
            <person name="Ahlstrom C."/>
            <person name="Manuel C.S."/>
            <person name="Stasiewicz M.J."/>
            <person name="Burrell A."/>
            <person name="Roof S."/>
            <person name="Strawn L."/>
            <person name="Fortes E.D."/>
            <person name="Nightingale K.K."/>
            <person name="Kephart D."/>
            <person name="Wiedmann M."/>
        </authorList>
    </citation>
    <scope>NUCLEOTIDE SEQUENCE [LARGE SCALE GENOMIC DNA]</scope>
    <source>
        <strain evidence="1 2">FSL S10-1187</strain>
    </source>
</reference>
<protein>
    <submittedName>
        <fullName evidence="1">Squalene desaturase</fullName>
    </submittedName>
</protein>
<proteinExistence type="predicted"/>
<dbReference type="InterPro" id="IPR008949">
    <property type="entry name" value="Isoprenoid_synthase_dom_sf"/>
</dbReference>
<gene>
    <name evidence="1" type="ORF">MFLO_09427</name>
</gene>
<dbReference type="InterPro" id="IPR002060">
    <property type="entry name" value="Squ/phyt_synthse"/>
</dbReference>
<name>A0ABN0REF5_9LIST</name>
<dbReference type="Pfam" id="PF00494">
    <property type="entry name" value="SQS_PSY"/>
    <property type="match status" value="1"/>
</dbReference>
<dbReference type="SFLD" id="SFLDG01212">
    <property type="entry name" value="Phytoene_synthase_like"/>
    <property type="match status" value="1"/>
</dbReference>
<dbReference type="Proteomes" id="UP000019249">
    <property type="component" value="Unassembled WGS sequence"/>
</dbReference>
<dbReference type="PANTHER" id="PTHR31480">
    <property type="entry name" value="BIFUNCTIONAL LYCOPENE CYCLASE/PHYTOENE SYNTHASE"/>
    <property type="match status" value="1"/>
</dbReference>
<evidence type="ECO:0000313" key="2">
    <source>
        <dbReference type="Proteomes" id="UP000019249"/>
    </source>
</evidence>